<feature type="compositionally biased region" description="Gly residues" evidence="6">
    <location>
        <begin position="110"/>
        <end position="136"/>
    </location>
</feature>
<keyword evidence="8" id="KW-1185">Reference proteome</keyword>
<evidence type="ECO:0000313" key="7">
    <source>
        <dbReference type="EMBL" id="KAF2190017.1"/>
    </source>
</evidence>
<dbReference type="EMBL" id="ML994619">
    <property type="protein sequence ID" value="KAF2190017.1"/>
    <property type="molecule type" value="Genomic_DNA"/>
</dbReference>
<name>A0A6A6EDC9_9PEZI</name>
<dbReference type="InterPro" id="IPR008401">
    <property type="entry name" value="Apc13"/>
</dbReference>
<evidence type="ECO:0000256" key="5">
    <source>
        <dbReference type="ARBA" id="ARBA00023306"/>
    </source>
</evidence>
<keyword evidence="3" id="KW-0498">Mitosis</keyword>
<dbReference type="OrthoDB" id="2351920at2759"/>
<keyword evidence="5" id="KW-0131">Cell cycle</keyword>
<proteinExistence type="inferred from homology"/>
<dbReference type="Pfam" id="PF05839">
    <property type="entry name" value="Apc13p"/>
    <property type="match status" value="1"/>
</dbReference>
<comment type="similarity">
    <text evidence="1">Belongs to the APC13 family.</text>
</comment>
<evidence type="ECO:0000256" key="3">
    <source>
        <dbReference type="ARBA" id="ARBA00022776"/>
    </source>
</evidence>
<feature type="region of interest" description="Disordered" evidence="6">
    <location>
        <begin position="109"/>
        <end position="176"/>
    </location>
</feature>
<evidence type="ECO:0000256" key="4">
    <source>
        <dbReference type="ARBA" id="ARBA00022786"/>
    </source>
</evidence>
<keyword evidence="2" id="KW-0132">Cell division</keyword>
<evidence type="ECO:0000256" key="6">
    <source>
        <dbReference type="SAM" id="MobiDB-lite"/>
    </source>
</evidence>
<keyword evidence="4" id="KW-0833">Ubl conjugation pathway</keyword>
<dbReference type="GO" id="GO:0005680">
    <property type="term" value="C:anaphase-promoting complex"/>
    <property type="evidence" value="ECO:0007669"/>
    <property type="project" value="InterPro"/>
</dbReference>
<dbReference type="GO" id="GO:0051301">
    <property type="term" value="P:cell division"/>
    <property type="evidence" value="ECO:0007669"/>
    <property type="project" value="UniProtKB-KW"/>
</dbReference>
<dbReference type="AlphaFoldDB" id="A0A6A6EDC9"/>
<feature type="compositionally biased region" description="Gly residues" evidence="6">
    <location>
        <begin position="166"/>
        <end position="176"/>
    </location>
</feature>
<dbReference type="PANTHER" id="PTHR28526">
    <property type="entry name" value="ANAPHASE-PROMOTING COMPLEX SUBUNIT 13"/>
    <property type="match status" value="1"/>
</dbReference>
<protein>
    <submittedName>
        <fullName evidence="7">Apc13p-domain-containing protein</fullName>
    </submittedName>
</protein>
<reference evidence="7" key="1">
    <citation type="journal article" date="2020" name="Stud. Mycol.">
        <title>101 Dothideomycetes genomes: a test case for predicting lifestyles and emergence of pathogens.</title>
        <authorList>
            <person name="Haridas S."/>
            <person name="Albert R."/>
            <person name="Binder M."/>
            <person name="Bloem J."/>
            <person name="Labutti K."/>
            <person name="Salamov A."/>
            <person name="Andreopoulos B."/>
            <person name="Baker S."/>
            <person name="Barry K."/>
            <person name="Bills G."/>
            <person name="Bluhm B."/>
            <person name="Cannon C."/>
            <person name="Castanera R."/>
            <person name="Culley D."/>
            <person name="Daum C."/>
            <person name="Ezra D."/>
            <person name="Gonzalez J."/>
            <person name="Henrissat B."/>
            <person name="Kuo A."/>
            <person name="Liang C."/>
            <person name="Lipzen A."/>
            <person name="Lutzoni F."/>
            <person name="Magnuson J."/>
            <person name="Mondo S."/>
            <person name="Nolan M."/>
            <person name="Ohm R."/>
            <person name="Pangilinan J."/>
            <person name="Park H.-J."/>
            <person name="Ramirez L."/>
            <person name="Alfaro M."/>
            <person name="Sun H."/>
            <person name="Tritt A."/>
            <person name="Yoshinaga Y."/>
            <person name="Zwiers L.-H."/>
            <person name="Turgeon B."/>
            <person name="Goodwin S."/>
            <person name="Spatafora J."/>
            <person name="Crous P."/>
            <person name="Grigoriev I."/>
        </authorList>
    </citation>
    <scope>NUCLEOTIDE SEQUENCE</scope>
    <source>
        <strain evidence="7">CBS 207.26</strain>
    </source>
</reference>
<organism evidence="7 8">
    <name type="scientific">Zopfia rhizophila CBS 207.26</name>
    <dbReference type="NCBI Taxonomy" id="1314779"/>
    <lineage>
        <taxon>Eukaryota</taxon>
        <taxon>Fungi</taxon>
        <taxon>Dikarya</taxon>
        <taxon>Ascomycota</taxon>
        <taxon>Pezizomycotina</taxon>
        <taxon>Dothideomycetes</taxon>
        <taxon>Dothideomycetes incertae sedis</taxon>
        <taxon>Zopfiaceae</taxon>
        <taxon>Zopfia</taxon>
    </lineage>
</organism>
<gene>
    <name evidence="7" type="ORF">K469DRAFT_22014</name>
</gene>
<evidence type="ECO:0000256" key="1">
    <source>
        <dbReference type="ARBA" id="ARBA00006940"/>
    </source>
</evidence>
<sequence length="176" mass="18194">MSRDSSATHLHLHSPHHADLLEAFTQKSHSHPSTTATTSYPSTSLLPSHSTSQIPPEDIYVPPHLQPLNPEDEDDVVPDQHAAFGIQRATQKNREVVWRDLGLEELVRRGPGGRSGAGGNSASGGSGVGGQRGGVGTRVEEPVVLALRRRPGASGSGAGVTNAAEAGGGAGNGLPR</sequence>
<evidence type="ECO:0000313" key="8">
    <source>
        <dbReference type="Proteomes" id="UP000800200"/>
    </source>
</evidence>
<dbReference type="PANTHER" id="PTHR28526:SF1">
    <property type="entry name" value="ANAPHASE-PROMOTING COMPLEX SUBUNIT 13"/>
    <property type="match status" value="1"/>
</dbReference>
<dbReference type="Proteomes" id="UP000800200">
    <property type="component" value="Unassembled WGS sequence"/>
</dbReference>
<evidence type="ECO:0000256" key="2">
    <source>
        <dbReference type="ARBA" id="ARBA00022618"/>
    </source>
</evidence>
<feature type="compositionally biased region" description="Low complexity" evidence="6">
    <location>
        <begin position="31"/>
        <end position="52"/>
    </location>
</feature>
<feature type="region of interest" description="Disordered" evidence="6">
    <location>
        <begin position="1"/>
        <end position="76"/>
    </location>
</feature>
<accession>A0A6A6EDC9</accession>